<feature type="domain" description="Tudor" evidence="1">
    <location>
        <begin position="438"/>
        <end position="530"/>
    </location>
</feature>
<dbReference type="InterPro" id="IPR002999">
    <property type="entry name" value="Tudor"/>
</dbReference>
<feature type="domain" description="Tudor" evidence="1">
    <location>
        <begin position="246"/>
        <end position="359"/>
    </location>
</feature>
<comment type="caution">
    <text evidence="2">The sequence shown here is derived from an EMBL/GenBank/DDBJ whole genome shotgun (WGS) entry which is preliminary data.</text>
</comment>
<dbReference type="InterPro" id="IPR035437">
    <property type="entry name" value="SNase_OB-fold_sf"/>
</dbReference>
<dbReference type="GO" id="GO:0005737">
    <property type="term" value="C:cytoplasm"/>
    <property type="evidence" value="ECO:0007669"/>
    <property type="project" value="UniProtKB-ARBA"/>
</dbReference>
<evidence type="ECO:0000313" key="3">
    <source>
        <dbReference type="Proteomes" id="UP000478052"/>
    </source>
</evidence>
<dbReference type="Gene3D" id="2.40.50.90">
    <property type="match status" value="1"/>
</dbReference>
<dbReference type="CDD" id="cd20379">
    <property type="entry name" value="Tudor_dTUD-like"/>
    <property type="match status" value="1"/>
</dbReference>
<evidence type="ECO:0000313" key="2">
    <source>
        <dbReference type="EMBL" id="KAF0762287.1"/>
    </source>
</evidence>
<protein>
    <submittedName>
        <fullName evidence="2">Tudor domain-containing protein 7-like</fullName>
    </submittedName>
</protein>
<evidence type="ECO:0000259" key="1">
    <source>
        <dbReference type="Pfam" id="PF00567"/>
    </source>
</evidence>
<dbReference type="SUPFAM" id="SSF63748">
    <property type="entry name" value="Tudor/PWWP/MBT"/>
    <property type="match status" value="2"/>
</dbReference>
<keyword evidence="3" id="KW-1185">Reference proteome</keyword>
<dbReference type="Gene3D" id="2.30.30.140">
    <property type="match status" value="2"/>
</dbReference>
<dbReference type="EMBL" id="VUJU01002178">
    <property type="protein sequence ID" value="KAF0762287.1"/>
    <property type="molecule type" value="Genomic_DNA"/>
</dbReference>
<dbReference type="Pfam" id="PF00567">
    <property type="entry name" value="TUDOR"/>
    <property type="match status" value="2"/>
</dbReference>
<dbReference type="PANTHER" id="PTHR22948">
    <property type="entry name" value="TUDOR DOMAIN CONTAINING PROTEIN"/>
    <property type="match status" value="1"/>
</dbReference>
<dbReference type="InterPro" id="IPR050621">
    <property type="entry name" value="Tudor_domain_containing"/>
</dbReference>
<dbReference type="Gene3D" id="3.30.420.610">
    <property type="entry name" value="LOTUS domain-like"/>
    <property type="match status" value="1"/>
</dbReference>
<dbReference type="InterPro" id="IPR041966">
    <property type="entry name" value="LOTUS-like"/>
</dbReference>
<proteinExistence type="predicted"/>
<dbReference type="Proteomes" id="UP000478052">
    <property type="component" value="Unassembled WGS sequence"/>
</dbReference>
<name>A0A6G0YW45_APHCR</name>
<organism evidence="2 3">
    <name type="scientific">Aphis craccivora</name>
    <name type="common">Cowpea aphid</name>
    <dbReference type="NCBI Taxonomy" id="307492"/>
    <lineage>
        <taxon>Eukaryota</taxon>
        <taxon>Metazoa</taxon>
        <taxon>Ecdysozoa</taxon>
        <taxon>Arthropoda</taxon>
        <taxon>Hexapoda</taxon>
        <taxon>Insecta</taxon>
        <taxon>Pterygota</taxon>
        <taxon>Neoptera</taxon>
        <taxon>Paraneoptera</taxon>
        <taxon>Hemiptera</taxon>
        <taxon>Sternorrhyncha</taxon>
        <taxon>Aphidomorpha</taxon>
        <taxon>Aphidoidea</taxon>
        <taxon>Aphididae</taxon>
        <taxon>Aphidini</taxon>
        <taxon>Aphis</taxon>
        <taxon>Aphis</taxon>
    </lineage>
</organism>
<dbReference type="AlphaFoldDB" id="A0A6G0YW45"/>
<accession>A0A6G0YW45</accession>
<reference evidence="2 3" key="1">
    <citation type="submission" date="2019-08" db="EMBL/GenBank/DDBJ databases">
        <title>Whole genome of Aphis craccivora.</title>
        <authorList>
            <person name="Voronova N.V."/>
            <person name="Shulinski R.S."/>
            <person name="Bandarenka Y.V."/>
            <person name="Zhorov D.G."/>
            <person name="Warner D."/>
        </authorList>
    </citation>
    <scope>NUCLEOTIDE SEQUENCE [LARGE SCALE GENOMIC DNA]</scope>
    <source>
        <strain evidence="2">180601</strain>
        <tissue evidence="2">Whole Body</tissue>
    </source>
</reference>
<dbReference type="OrthoDB" id="10034606at2759"/>
<gene>
    <name evidence="2" type="ORF">FWK35_00015942</name>
</gene>
<sequence length="637" mass="73537">MKTMSSFDKNESWIHNHKDNSNISINIKQHIKHGHHRAKYTFSDDPTDIIDLNIQKYNGFDHIQALHDYLEKMNLGKVEFTVFKCKSKSNIPAHYANIKLGNVSVASSFPEKYSLPEVAQQVAARNALYVLKKTHSYKNIPITQDISIVAERLEKELQKNYAGLFCDKVENIYKEVYSEQLPSNWLDLLSRLTTNIIIEDLPNQNKSILYYDASPADKKKHKEFLDTSLTESSENLLVMKLVDKTERTVTVASVDSNYTFWVLFVHDRINDEYDTLFKLMNMPSESKHFIKMFSIEVSDVYAVQIQEEWYRFKVSKIEDDSVIGIFIDLGMEWCVAKNNVMFLPPKFLKVSSQAIKCALTSLFFAPYFQVAQELFHKILFGKEFTLVPDNIECDVPLVTLYDGKCNMNDLIRKAIIEKTNFNKINGKCEKASLAYVGDGYLYLHSPNDTLTILESILDSISASRPLDTLYSKNSISPHKLYLVKCPELKLWSRAIVHDFIFTDQKFKVYFIDYGNYGFIDQDKFIDLKSFDLLLSAIGPQALKVSFHLFPPENLKDQSRSKALYEMLIDKSLDINVISTTSDGIQVVEIFDADDQSANRLSFNTQLYQRYLMRKYLFSSTVKAIFLRNSNVRLTHNS</sequence>
<dbReference type="PANTHER" id="PTHR22948:SF29">
    <property type="entry name" value="FI02030P-RELATED"/>
    <property type="match status" value="1"/>
</dbReference>